<comment type="caution">
    <text evidence="6">The sequence shown here is derived from an EMBL/GenBank/DDBJ whole genome shotgun (WGS) entry which is preliminary data.</text>
</comment>
<dbReference type="Gene3D" id="3.40.50.300">
    <property type="entry name" value="P-loop containing nucleotide triphosphate hydrolases"/>
    <property type="match status" value="1"/>
</dbReference>
<evidence type="ECO:0000259" key="5">
    <source>
        <dbReference type="Pfam" id="PF00488"/>
    </source>
</evidence>
<dbReference type="GO" id="GO:0005829">
    <property type="term" value="C:cytosol"/>
    <property type="evidence" value="ECO:0007669"/>
    <property type="project" value="TreeGrafter"/>
</dbReference>
<feature type="transmembrane region" description="Helical" evidence="4">
    <location>
        <begin position="266"/>
        <end position="285"/>
    </location>
</feature>
<protein>
    <recommendedName>
        <fullName evidence="5">DNA mismatch repair proteins mutS family domain-containing protein</fullName>
    </recommendedName>
</protein>
<dbReference type="Proteomes" id="UP000285859">
    <property type="component" value="Unassembled WGS sequence"/>
</dbReference>
<dbReference type="InterPro" id="IPR027417">
    <property type="entry name" value="P-loop_NTPase"/>
</dbReference>
<evidence type="ECO:0000313" key="7">
    <source>
        <dbReference type="Proteomes" id="UP000285859"/>
    </source>
</evidence>
<keyword evidence="4" id="KW-0812">Transmembrane</keyword>
<evidence type="ECO:0000256" key="2">
    <source>
        <dbReference type="ARBA" id="ARBA00022840"/>
    </source>
</evidence>
<keyword evidence="3" id="KW-0238">DNA-binding</keyword>
<name>A0A3S3PCN4_9LACT</name>
<proteinExistence type="predicted"/>
<evidence type="ECO:0000256" key="1">
    <source>
        <dbReference type="ARBA" id="ARBA00022741"/>
    </source>
</evidence>
<feature type="transmembrane region" description="Helical" evidence="4">
    <location>
        <begin position="160"/>
        <end position="180"/>
    </location>
</feature>
<evidence type="ECO:0000313" key="6">
    <source>
        <dbReference type="EMBL" id="RWR47875.1"/>
    </source>
</evidence>
<dbReference type="GO" id="GO:0005524">
    <property type="term" value="F:ATP binding"/>
    <property type="evidence" value="ECO:0007669"/>
    <property type="project" value="UniProtKB-KW"/>
</dbReference>
<gene>
    <name evidence="6" type="ORF">EO246_05750</name>
</gene>
<dbReference type="GO" id="GO:0006298">
    <property type="term" value="P:mismatch repair"/>
    <property type="evidence" value="ECO:0007669"/>
    <property type="project" value="InterPro"/>
</dbReference>
<dbReference type="GO" id="GO:0140664">
    <property type="term" value="F:ATP-dependent DNA damage sensor activity"/>
    <property type="evidence" value="ECO:0007669"/>
    <property type="project" value="InterPro"/>
</dbReference>
<sequence length="437" mass="50355">MLIFSILSVLFLVLGTINIISRVQRLKKKKILQENWGTFNSSPSASDSVKSLENNLALEKREKKYDSFIDSQTWDDLDLQKIFKKINITESSLGAECLYNRLHLHVYSQNQTIEDTKDFLNKNNDVRLELQYLFTKLGKKNNNLTNKIIKGASNYKKEKLYLYFLLGIIPLLSLFLAIPFRTFGTVLFSCSFLFNIFFSLSKKYLMDLELERMSYLVQMIYIGKKISRYSFPKKKQLKNAIKEFSLLNIFGYTYKPDVEFVDMGVILEYLNFLFLIPIISHAYMVNKLKKHNLKAQSIYDILSELEAAISILNYEIALDYFCRPTFSTSKELTAKQIYHPLLTEPVANSIDFKENILIGGDNASGKSTFLRTVAVNIVLAQSINIALANEFSMQHGNIFTLIKVQDSISRGESYFMAESRIVKSILDRLNNAMVEQP</sequence>
<dbReference type="EMBL" id="SAXH01000005">
    <property type="protein sequence ID" value="RWR47875.1"/>
    <property type="molecule type" value="Genomic_DNA"/>
</dbReference>
<reference evidence="6 7" key="1">
    <citation type="submission" date="2019-01" db="EMBL/GenBank/DDBJ databases">
        <title>Whole genome sequence of Lactococcus lactis isolated from cow milk.</title>
        <authorList>
            <person name="Sundararaman A."/>
            <person name="Tamang J.-P."/>
            <person name="Halami P."/>
        </authorList>
    </citation>
    <scope>NUCLEOTIDE SEQUENCE [LARGE SCALE GENOMIC DNA]</scope>
    <source>
        <strain evidence="6 7">C2D</strain>
    </source>
</reference>
<keyword evidence="1" id="KW-0547">Nucleotide-binding</keyword>
<keyword evidence="4" id="KW-0472">Membrane</keyword>
<keyword evidence="2" id="KW-0067">ATP-binding</keyword>
<dbReference type="InterPro" id="IPR045076">
    <property type="entry name" value="MutS"/>
</dbReference>
<keyword evidence="4" id="KW-1133">Transmembrane helix</keyword>
<organism evidence="6 7">
    <name type="scientific">Lactococcus lactis</name>
    <dbReference type="NCBI Taxonomy" id="1358"/>
    <lineage>
        <taxon>Bacteria</taxon>
        <taxon>Bacillati</taxon>
        <taxon>Bacillota</taxon>
        <taxon>Bacilli</taxon>
        <taxon>Lactobacillales</taxon>
        <taxon>Streptococcaceae</taxon>
        <taxon>Lactococcus</taxon>
    </lineage>
</organism>
<dbReference type="PANTHER" id="PTHR11361">
    <property type="entry name" value="DNA MISMATCH REPAIR PROTEIN MUTS FAMILY MEMBER"/>
    <property type="match status" value="1"/>
</dbReference>
<accession>A0A3S3PCN4</accession>
<dbReference type="InterPro" id="IPR000432">
    <property type="entry name" value="DNA_mismatch_repair_MutS_C"/>
</dbReference>
<evidence type="ECO:0000256" key="3">
    <source>
        <dbReference type="ARBA" id="ARBA00023125"/>
    </source>
</evidence>
<evidence type="ECO:0000256" key="4">
    <source>
        <dbReference type="SAM" id="Phobius"/>
    </source>
</evidence>
<feature type="transmembrane region" description="Helical" evidence="4">
    <location>
        <begin position="6"/>
        <end position="23"/>
    </location>
</feature>
<dbReference type="PANTHER" id="PTHR11361:SF152">
    <property type="entry name" value="DNA MISMATCH REPAIR PROTEIN"/>
    <property type="match status" value="1"/>
</dbReference>
<dbReference type="AlphaFoldDB" id="A0A3S3PCN4"/>
<dbReference type="RefSeq" id="WP_128267756.1">
    <property type="nucleotide sequence ID" value="NZ_JACCJA010000005.1"/>
</dbReference>
<feature type="domain" description="DNA mismatch repair proteins mutS family" evidence="5">
    <location>
        <begin position="357"/>
        <end position="430"/>
    </location>
</feature>
<dbReference type="GO" id="GO:0030983">
    <property type="term" value="F:mismatched DNA binding"/>
    <property type="evidence" value="ECO:0007669"/>
    <property type="project" value="InterPro"/>
</dbReference>
<dbReference type="SUPFAM" id="SSF52540">
    <property type="entry name" value="P-loop containing nucleoside triphosphate hydrolases"/>
    <property type="match status" value="1"/>
</dbReference>
<dbReference type="Pfam" id="PF00488">
    <property type="entry name" value="MutS_V"/>
    <property type="match status" value="1"/>
</dbReference>